<feature type="region of interest" description="Disordered" evidence="1">
    <location>
        <begin position="149"/>
        <end position="169"/>
    </location>
</feature>
<evidence type="ECO:0000313" key="3">
    <source>
        <dbReference type="Proteomes" id="UP000009328"/>
    </source>
</evidence>
<comment type="caution">
    <text evidence="2">The sequence shown here is derived from an EMBL/GenBank/DDBJ whole genome shotgun (WGS) entry which is preliminary data.</text>
</comment>
<organism evidence="2 3">
    <name type="scientific">Wickerhamomyces ciferrii (strain ATCC 14091 / BCRC 22168 / CBS 111 / JCM 3599 / NBRC 0793 / NRRL Y-1031 F-60-10)</name>
    <name type="common">Yeast</name>
    <name type="synonym">Pichia ciferrii</name>
    <dbReference type="NCBI Taxonomy" id="1206466"/>
    <lineage>
        <taxon>Eukaryota</taxon>
        <taxon>Fungi</taxon>
        <taxon>Dikarya</taxon>
        <taxon>Ascomycota</taxon>
        <taxon>Saccharomycotina</taxon>
        <taxon>Saccharomycetes</taxon>
        <taxon>Phaffomycetales</taxon>
        <taxon>Wickerhamomycetaceae</taxon>
        <taxon>Wickerhamomyces</taxon>
    </lineage>
</organism>
<dbReference type="InParanoid" id="K0L106"/>
<evidence type="ECO:0000313" key="2">
    <source>
        <dbReference type="EMBL" id="CCH47138.1"/>
    </source>
</evidence>
<gene>
    <name evidence="2" type="ORF">BN7_6749</name>
</gene>
<evidence type="ECO:0000256" key="1">
    <source>
        <dbReference type="SAM" id="MobiDB-lite"/>
    </source>
</evidence>
<proteinExistence type="predicted"/>
<keyword evidence="3" id="KW-1185">Reference proteome</keyword>
<dbReference type="EMBL" id="CAIF01000332">
    <property type="protein sequence ID" value="CCH47138.1"/>
    <property type="molecule type" value="Genomic_DNA"/>
</dbReference>
<dbReference type="HOGENOM" id="CLU_1344172_0_0_1"/>
<accession>K0L106</accession>
<dbReference type="Proteomes" id="UP000009328">
    <property type="component" value="Unassembled WGS sequence"/>
</dbReference>
<name>K0L106_WICCF</name>
<reference evidence="2 3" key="1">
    <citation type="journal article" date="2012" name="Eukaryot. Cell">
        <title>Draft genome sequence of Wickerhamomyces ciferrii NRRL Y-1031 F-60-10.</title>
        <authorList>
            <person name="Schneider J."/>
            <person name="Andrea H."/>
            <person name="Blom J."/>
            <person name="Jaenicke S."/>
            <person name="Ruckert C."/>
            <person name="Schorsch C."/>
            <person name="Szczepanowski R."/>
            <person name="Farwick M."/>
            <person name="Goesmann A."/>
            <person name="Puhler A."/>
            <person name="Schaffer S."/>
            <person name="Tauch A."/>
            <person name="Kohler T."/>
            <person name="Brinkrolf K."/>
        </authorList>
    </citation>
    <scope>NUCLEOTIDE SEQUENCE [LARGE SCALE GENOMIC DNA]</scope>
    <source>
        <strain evidence="3">ATCC 14091 / BCRC 22168 / CBS 111 / JCM 3599 / NBRC 0793 / NRRL Y-1031 F-60-10</strain>
    </source>
</reference>
<protein>
    <recommendedName>
        <fullName evidence="4">Kinetochore protein</fullName>
    </recommendedName>
</protein>
<evidence type="ECO:0008006" key="4">
    <source>
        <dbReference type="Google" id="ProtNLM"/>
    </source>
</evidence>
<feature type="compositionally biased region" description="Polar residues" evidence="1">
    <location>
        <begin position="158"/>
        <end position="169"/>
    </location>
</feature>
<dbReference type="AlphaFoldDB" id="K0L106"/>
<sequence>MDQNKIIKISKKYTNRTVKSWQHPSKQVISNIRKILELNKIKSLQLISKNNNTLMEKDFELDDFIKVFISQLVKSKLPKTLQSELDYDLDYQLKKEKYLVNLISNEINQLNLLQKNLKLEKQKNKDIKRYLHNYETLLNKELEKLNDDEHNDKHNEQNKSINLSNSNDPEINNTISELKNSLNKIDQSLSKYNELSHNLNDLLS</sequence>